<dbReference type="Gene3D" id="3.60.10.10">
    <property type="entry name" value="Endonuclease/exonuclease/phosphatase"/>
    <property type="match status" value="1"/>
</dbReference>
<keyword evidence="2" id="KW-0255">Endonuclease</keyword>
<dbReference type="GO" id="GO:0004519">
    <property type="term" value="F:endonuclease activity"/>
    <property type="evidence" value="ECO:0007669"/>
    <property type="project" value="UniProtKB-KW"/>
</dbReference>
<dbReference type="PANTHER" id="PTHR42834:SF1">
    <property type="entry name" value="ENDONUCLEASE_EXONUCLEASE_PHOSPHATASE FAMILY PROTEIN (AFU_ORTHOLOGUE AFUA_3G09210)"/>
    <property type="match status" value="1"/>
</dbReference>
<evidence type="ECO:0000313" key="2">
    <source>
        <dbReference type="EMBL" id="SDI54485.1"/>
    </source>
</evidence>
<reference evidence="2 3" key="1">
    <citation type="submission" date="2016-10" db="EMBL/GenBank/DDBJ databases">
        <authorList>
            <person name="de Groot N.N."/>
        </authorList>
    </citation>
    <scope>NUCLEOTIDE SEQUENCE [LARGE SCALE GENOMIC DNA]</scope>
    <source>
        <strain evidence="2 3">NLAE-zl-C57</strain>
    </source>
</reference>
<name>A0A1G8LFU1_BACOV</name>
<organism evidence="2 3">
    <name type="scientific">Bacteroides ovatus</name>
    <dbReference type="NCBI Taxonomy" id="28116"/>
    <lineage>
        <taxon>Bacteria</taxon>
        <taxon>Pseudomonadati</taxon>
        <taxon>Bacteroidota</taxon>
        <taxon>Bacteroidia</taxon>
        <taxon>Bacteroidales</taxon>
        <taxon>Bacteroidaceae</taxon>
        <taxon>Bacteroides</taxon>
    </lineage>
</organism>
<dbReference type="RefSeq" id="WP_074638446.1">
    <property type="nucleotide sequence ID" value="NZ_FNDO01000053.1"/>
</dbReference>
<dbReference type="InterPro" id="IPR005135">
    <property type="entry name" value="Endo/exonuclease/phosphatase"/>
</dbReference>
<dbReference type="Proteomes" id="UP000181870">
    <property type="component" value="Unassembled WGS sequence"/>
</dbReference>
<dbReference type="SUPFAM" id="SSF56219">
    <property type="entry name" value="DNase I-like"/>
    <property type="match status" value="1"/>
</dbReference>
<dbReference type="GO" id="GO:0004527">
    <property type="term" value="F:exonuclease activity"/>
    <property type="evidence" value="ECO:0007669"/>
    <property type="project" value="UniProtKB-KW"/>
</dbReference>
<dbReference type="EMBL" id="FNDO01000053">
    <property type="protein sequence ID" value="SDI54485.1"/>
    <property type="molecule type" value="Genomic_DNA"/>
</dbReference>
<dbReference type="InterPro" id="IPR036691">
    <property type="entry name" value="Endo/exonu/phosph_ase_sf"/>
</dbReference>
<proteinExistence type="predicted"/>
<gene>
    <name evidence="2" type="ORF">SAMN05192582_105315</name>
</gene>
<accession>A0A1G8LFU1</accession>
<keyword evidence="2" id="KW-0540">Nuclease</keyword>
<keyword evidence="2" id="KW-0269">Exonuclease</keyword>
<feature type="domain" description="Endonuclease/exonuclease/phosphatase" evidence="1">
    <location>
        <begin position="31"/>
        <end position="341"/>
    </location>
</feature>
<evidence type="ECO:0000259" key="1">
    <source>
        <dbReference type="Pfam" id="PF19580"/>
    </source>
</evidence>
<sequence>MIKKILLLQVLLFVLSYGLMGQTRLGVYAAGFYNLENLFDTEDDPSNPGDDEFLPSGPYSWTPEKYQQKLSNMAKVIAKLAREKCPGGPAILGVSEVENRRVLEDLVKTEPLASMGYEIVHYDSPDRRGIDVACLYNPKLFTLLSSKAYPFVMPSQPNFRSRDQLLVSGILAGESFHMIVNHWPSRYGGDRSSVYREAAAAITKHIADSIHTADPLAKVLIVGDMNDDPSDKSTKEVLKARRKPAETEPDGYFNPTWPLFDKGIGSLCYQDKWNLYDQLIISGNLLGNDRSTLKFWKAEIFNRDFLTTQEGKRKGYPWRTFSNNTFINGYSDHFPALIYFVKEIR</sequence>
<dbReference type="Pfam" id="PF19580">
    <property type="entry name" value="Exo_endo_phos_3"/>
    <property type="match status" value="1"/>
</dbReference>
<evidence type="ECO:0000313" key="3">
    <source>
        <dbReference type="Proteomes" id="UP000181870"/>
    </source>
</evidence>
<keyword evidence="2" id="KW-0378">Hydrolase</keyword>
<protein>
    <submittedName>
        <fullName evidence="2">Endonuclease/Exonuclease/phosphatase family protein</fullName>
    </submittedName>
</protein>
<dbReference type="AlphaFoldDB" id="A0A1G8LFU1"/>
<dbReference type="PANTHER" id="PTHR42834">
    <property type="entry name" value="ENDONUCLEASE/EXONUCLEASE/PHOSPHATASE FAMILY PROTEIN (AFU_ORTHOLOGUE AFUA_3G09210)"/>
    <property type="match status" value="1"/>
</dbReference>